<proteinExistence type="predicted"/>
<keyword evidence="7" id="KW-0282">Flagellum</keyword>
<feature type="non-terminal residue" evidence="7">
    <location>
        <position position="1"/>
    </location>
</feature>
<protein>
    <submittedName>
        <fullName evidence="7">Cilia- and flagella-associated protein 100</fullName>
    </submittedName>
</protein>
<evidence type="ECO:0000256" key="4">
    <source>
        <dbReference type="SAM" id="MobiDB-lite"/>
    </source>
</evidence>
<sequence>GNEERQKENKREKKTKHVPDRPVNPFHMSGDVDFFLLRDQERNKARSEREQKKTMRVHEKMTYSSKALAKCTSLRRELQLEDDAEEREVRAEAEQLRTIRDNVAWKLAVTKERRVASDSMSKYIDQKRQMFLIQYALEMKWNEIQRLETLAAREEAKLERAEKSLEKDVALFDEFLRENDRSSVQALRVAEKETKAKIEKIFEIQDLTTQIMNIKSEISKFEDTLQQYKVYKDFLYKLSPKEWFEEQEKKQALKKAKEMADTPKETSLPSATGDKGPGSRNKMASPWAKEGQASKKAPKLRQGARLGPTLSSSSSLQASSQLSVPSGLESKGTGATSCLGIMSRVPFASCTVAPPRVMVNLRAYNEGPAGLLVLSSGHSLRGLGLLPEHSPALWSLDPLGPALRNAHSKFPELMQPQAEGLPCRDGGQEPHWESGAAVGCLCARELGPRPRGAALAAGRRIPGQRPRLGRRREASSGPGGSSSSRPLVASASHPGSLIGLALDADAPQPPPSPSTKDQLPRMDGGAGRQPHPRSRSAGTGEAEALYPMRQEAVLEAGTGSSFLLAQEDPDSDSEVSGPAGVGAGRGGPGWHPSSSGSQELELYFTEPQQLLEVFTKLEEQNLSLIQNTQEMEETLEELSFNLKNTQNRMDREVNQLKHWISTMMMSIAKEEETAAELELKSRVFHFGEYHGAQQDRLLESLNSKVLDVYRHCIGPQQEANLGTVQMLTVIEHQLDELLEGLERMPPSKIEQAAKAKEKERCMRLREEKVMIQKQLQEERLQRAQARAQAEIKKKKGRKLVCRSQPPILKTKMAPSHALMDKDKEEQLFFFT</sequence>
<feature type="region of interest" description="Disordered" evidence="4">
    <location>
        <begin position="1"/>
        <end position="29"/>
    </location>
</feature>
<feature type="domain" description="DUF4200" evidence="5">
    <location>
        <begin position="123"/>
        <end position="241"/>
    </location>
</feature>
<dbReference type="PANTHER" id="PTHR21683">
    <property type="entry name" value="COILED-COIL DOMAIN-CONTAINING PROTEIN 42 LIKE-2-LIKE-RELATED"/>
    <property type="match status" value="1"/>
</dbReference>
<dbReference type="InterPro" id="IPR025252">
    <property type="entry name" value="DUF4200"/>
</dbReference>
<dbReference type="PANTHER" id="PTHR21683:SF5">
    <property type="entry name" value="CILIA- AND FLAGELLA-ASSOCIATED PROTEIN 100"/>
    <property type="match status" value="1"/>
</dbReference>
<feature type="coiled-coil region" evidence="3">
    <location>
        <begin position="614"/>
        <end position="655"/>
    </location>
</feature>
<dbReference type="GO" id="GO:0036064">
    <property type="term" value="C:ciliary basal body"/>
    <property type="evidence" value="ECO:0007669"/>
    <property type="project" value="TreeGrafter"/>
</dbReference>
<dbReference type="KEGG" id="tmu:101353959"/>
<dbReference type="STRING" id="127582.A0A2Y9FX57"/>
<evidence type="ECO:0000259" key="5">
    <source>
        <dbReference type="Pfam" id="PF13863"/>
    </source>
</evidence>
<dbReference type="InParanoid" id="A0A2Y9FX57"/>
<feature type="coiled-coil region" evidence="3">
    <location>
        <begin position="754"/>
        <end position="797"/>
    </location>
</feature>
<dbReference type="Proteomes" id="UP000248480">
    <property type="component" value="Unplaced"/>
</dbReference>
<dbReference type="CTD" id="348807"/>
<organism evidence="6 7">
    <name type="scientific">Trichechus manatus latirostris</name>
    <name type="common">Florida manatee</name>
    <dbReference type="NCBI Taxonomy" id="127582"/>
    <lineage>
        <taxon>Eukaryota</taxon>
        <taxon>Metazoa</taxon>
        <taxon>Chordata</taxon>
        <taxon>Craniata</taxon>
        <taxon>Vertebrata</taxon>
        <taxon>Euteleostomi</taxon>
        <taxon>Mammalia</taxon>
        <taxon>Eutheria</taxon>
        <taxon>Afrotheria</taxon>
        <taxon>Sirenia</taxon>
        <taxon>Trichechidae</taxon>
        <taxon>Trichechus</taxon>
    </lineage>
</organism>
<keyword evidence="2" id="KW-0969">Cilium</keyword>
<dbReference type="AlphaFoldDB" id="A0A2Y9FX57"/>
<dbReference type="OrthoDB" id="10264063at2759"/>
<dbReference type="RefSeq" id="XP_012409590.1">
    <property type="nucleotide sequence ID" value="XM_012554136.2"/>
</dbReference>
<dbReference type="InterPro" id="IPR051147">
    <property type="entry name" value="CFAP_domain-containing"/>
</dbReference>
<evidence type="ECO:0000256" key="2">
    <source>
        <dbReference type="ARBA" id="ARBA00023069"/>
    </source>
</evidence>
<feature type="compositionally biased region" description="Gly residues" evidence="4">
    <location>
        <begin position="579"/>
        <end position="589"/>
    </location>
</feature>
<feature type="compositionally biased region" description="Basic and acidic residues" evidence="4">
    <location>
        <begin position="1"/>
        <end position="11"/>
    </location>
</feature>
<evidence type="ECO:0000313" key="6">
    <source>
        <dbReference type="Proteomes" id="UP000248480"/>
    </source>
</evidence>
<feature type="region of interest" description="Disordered" evidence="4">
    <location>
        <begin position="254"/>
        <end position="333"/>
    </location>
</feature>
<feature type="compositionally biased region" description="Low complexity" evidence="4">
    <location>
        <begin position="310"/>
        <end position="323"/>
    </location>
</feature>
<feature type="region of interest" description="Disordered" evidence="4">
    <location>
        <begin position="452"/>
        <end position="540"/>
    </location>
</feature>
<feature type="compositionally biased region" description="Basic and acidic residues" evidence="4">
    <location>
        <begin position="254"/>
        <end position="264"/>
    </location>
</feature>
<dbReference type="FunCoup" id="A0A2Y9FX57">
    <property type="interactions" value="58"/>
</dbReference>
<accession>A0A2Y9FX57</accession>
<keyword evidence="6" id="KW-1185">Reference proteome</keyword>
<feature type="compositionally biased region" description="Low complexity" evidence="4">
    <location>
        <begin position="452"/>
        <end position="463"/>
    </location>
</feature>
<evidence type="ECO:0000256" key="3">
    <source>
        <dbReference type="SAM" id="Coils"/>
    </source>
</evidence>
<name>A0A2Y9FX57_TRIMA</name>
<dbReference type="GeneID" id="101353959"/>
<keyword evidence="1 3" id="KW-0175">Coiled coil</keyword>
<gene>
    <name evidence="7" type="primary">CFAP100</name>
</gene>
<feature type="region of interest" description="Disordered" evidence="4">
    <location>
        <begin position="563"/>
        <end position="597"/>
    </location>
</feature>
<dbReference type="Pfam" id="PF13863">
    <property type="entry name" value="DUF4200"/>
    <property type="match status" value="1"/>
</dbReference>
<feature type="coiled-coil region" evidence="3">
    <location>
        <begin position="144"/>
        <end position="171"/>
    </location>
</feature>
<reference evidence="7" key="1">
    <citation type="submission" date="2025-08" db="UniProtKB">
        <authorList>
            <consortium name="RefSeq"/>
        </authorList>
    </citation>
    <scope>IDENTIFICATION</scope>
</reference>
<keyword evidence="2" id="KW-0966">Cell projection</keyword>
<evidence type="ECO:0000313" key="7">
    <source>
        <dbReference type="RefSeq" id="XP_012409590.1"/>
    </source>
</evidence>
<evidence type="ECO:0000256" key="1">
    <source>
        <dbReference type="ARBA" id="ARBA00023054"/>
    </source>
</evidence>